<dbReference type="EMBL" id="CP078076">
    <property type="protein sequence ID" value="UPL12232.1"/>
    <property type="molecule type" value="Genomic_DNA"/>
</dbReference>
<proteinExistence type="predicted"/>
<keyword evidence="2" id="KW-0812">Transmembrane</keyword>
<evidence type="ECO:0000256" key="1">
    <source>
        <dbReference type="SAM" id="MobiDB-lite"/>
    </source>
</evidence>
<accession>A0ABY4II32</accession>
<dbReference type="Proteomes" id="UP000831467">
    <property type="component" value="Chromosome"/>
</dbReference>
<keyword evidence="2" id="KW-1133">Transmembrane helix</keyword>
<feature type="transmembrane region" description="Helical" evidence="2">
    <location>
        <begin position="307"/>
        <end position="325"/>
    </location>
</feature>
<evidence type="ECO:0000313" key="4">
    <source>
        <dbReference type="Proteomes" id="UP000831467"/>
    </source>
</evidence>
<gene>
    <name evidence="3" type="ORF">KV394_14430</name>
</gene>
<keyword evidence="4" id="KW-1185">Reference proteome</keyword>
<protein>
    <submittedName>
        <fullName evidence="3">Uncharacterized protein</fullName>
    </submittedName>
</protein>
<feature type="region of interest" description="Disordered" evidence="1">
    <location>
        <begin position="330"/>
        <end position="381"/>
    </location>
</feature>
<name>A0ABY4II32_9MICO</name>
<feature type="compositionally biased region" description="Low complexity" evidence="1">
    <location>
        <begin position="336"/>
        <end position="351"/>
    </location>
</feature>
<sequence length="478" mass="50304">MTDAQTIETAPPPLLARAHRTLRMLSSPDTPFAGALVTSGDGVAVRCPSEELAGWAGWHFAGAQHVAGPLDIVRRADGHDVLLPWCTDRLQAFIDRRSASGQRLRQGEVCTVAVSLLRGIGELARVGSGVEGTWWLTDGGRPLFVIGEGSGIRSAAASIVETLRDGETDRALRRVLDRVGDGLRERLEHPRVPRRLLDEWECELLALVSPRPLEHQTTKPVRARDLSRVVEPAVGGVAPTRRSLATRRSAVRTPRTTRARVRSAVRMLREDIASRIADAREAVRVRRATSGRGRDRAAAPRAPRRRLLLIAAAGAAVVLVGGLMWPSGDGESNARGASTAAGTAPTPTSTADGRAKGGSSTTGAEHASAAPTPPVAEAGDPAAAVPTLVSAAEACHSAGDTECVAAIAPGSAGTVDAVRALSGELTVELVDEYGDVAVTRVARPAEADAASPTAMVVLVRQDDKWLVRDVYDVADQPE</sequence>
<keyword evidence="2" id="KW-0472">Membrane</keyword>
<reference evidence="3 4" key="1">
    <citation type="submission" date="2021-06" db="EMBL/GenBank/DDBJ databases">
        <title>Genome-based taxonomic framework of Microbacterium strains isolated from marine environment, the description of four new species and reclassification of four preexisting species.</title>
        <authorList>
            <person name="Lee S.D."/>
            <person name="Kim S.-M."/>
            <person name="Byeon Y.-S."/>
            <person name="Yang H.L."/>
            <person name="Kim I.S."/>
        </authorList>
    </citation>
    <scope>NUCLEOTIDE SEQUENCE [LARGE SCALE GENOMIC DNA]</scope>
    <source>
        <strain evidence="3 4">SSW1-51</strain>
    </source>
</reference>
<feature type="region of interest" description="Disordered" evidence="1">
    <location>
        <begin position="237"/>
        <end position="258"/>
    </location>
</feature>
<dbReference type="RefSeq" id="WP_247981747.1">
    <property type="nucleotide sequence ID" value="NZ_CP078076.1"/>
</dbReference>
<organism evidence="3 4">
    <name type="scientific">Microbacterium sufflavum</name>
    <dbReference type="NCBI Taxonomy" id="2851649"/>
    <lineage>
        <taxon>Bacteria</taxon>
        <taxon>Bacillati</taxon>
        <taxon>Actinomycetota</taxon>
        <taxon>Actinomycetes</taxon>
        <taxon>Micrococcales</taxon>
        <taxon>Microbacteriaceae</taxon>
        <taxon>Microbacterium</taxon>
    </lineage>
</organism>
<evidence type="ECO:0000256" key="2">
    <source>
        <dbReference type="SAM" id="Phobius"/>
    </source>
</evidence>
<evidence type="ECO:0000313" key="3">
    <source>
        <dbReference type="EMBL" id="UPL12232.1"/>
    </source>
</evidence>